<keyword evidence="1" id="KW-0812">Transmembrane</keyword>
<dbReference type="InterPro" id="IPR012902">
    <property type="entry name" value="N_methyl_site"/>
</dbReference>
<dbReference type="Pfam" id="PF16732">
    <property type="entry name" value="ComP_DUS"/>
    <property type="match status" value="1"/>
</dbReference>
<evidence type="ECO:0000313" key="3">
    <source>
        <dbReference type="Proteomes" id="UP000781710"/>
    </source>
</evidence>
<accession>A0ABQ6ZD09</accession>
<evidence type="ECO:0000313" key="2">
    <source>
        <dbReference type="EMBL" id="KAF1722209.1"/>
    </source>
</evidence>
<comment type="caution">
    <text evidence="2">The sequence shown here is derived from an EMBL/GenBank/DDBJ whole genome shotgun (WGS) entry which is preliminary data.</text>
</comment>
<dbReference type="EMBL" id="PDWW01000034">
    <property type="protein sequence ID" value="KAF1722209.1"/>
    <property type="molecule type" value="Genomic_DNA"/>
</dbReference>
<dbReference type="PANTHER" id="PTHR30093:SF47">
    <property type="entry name" value="TYPE IV PILUS NON-CORE MINOR PILIN PILE"/>
    <property type="match status" value="1"/>
</dbReference>
<sequence>MVSVKAAPRALAGFTLIELMVVVAIIGILASIALPSYLEHVRKGRRAAGTACLLQAAQQMERFYTTALAYDADDSPTVFTCDADASRFYTVSVDTDSLAPRTYLLIATPQGSQASDRCGNLSIDQAGNRLPTTQGCW</sequence>
<evidence type="ECO:0000256" key="1">
    <source>
        <dbReference type="SAM" id="Phobius"/>
    </source>
</evidence>
<keyword evidence="1" id="KW-0472">Membrane</keyword>
<dbReference type="InterPro" id="IPR031982">
    <property type="entry name" value="PilE-like"/>
</dbReference>
<evidence type="ECO:0008006" key="4">
    <source>
        <dbReference type="Google" id="ProtNLM"/>
    </source>
</evidence>
<dbReference type="PANTHER" id="PTHR30093">
    <property type="entry name" value="GENERAL SECRETION PATHWAY PROTEIN G"/>
    <property type="match status" value="1"/>
</dbReference>
<proteinExistence type="predicted"/>
<gene>
    <name evidence="2" type="ORF">CSC78_17295</name>
</gene>
<keyword evidence="1" id="KW-1133">Transmembrane helix</keyword>
<dbReference type="InterPro" id="IPR045584">
    <property type="entry name" value="Pilin-like"/>
</dbReference>
<dbReference type="Pfam" id="PF07963">
    <property type="entry name" value="N_methyl"/>
    <property type="match status" value="1"/>
</dbReference>
<keyword evidence="3" id="KW-1185">Reference proteome</keyword>
<name>A0ABQ6ZD09_9GAMM</name>
<protein>
    <recommendedName>
        <fullName evidence="4">Type IV pilus assembly protein PilE</fullName>
    </recommendedName>
</protein>
<dbReference type="Gene3D" id="3.30.700.10">
    <property type="entry name" value="Glycoprotein, Type 4 Pilin"/>
    <property type="match status" value="1"/>
</dbReference>
<reference evidence="2 3" key="1">
    <citation type="submission" date="2017-10" db="EMBL/GenBank/DDBJ databases">
        <title>Whole genome sequencing of members of genus Pseudoxanthomonas.</title>
        <authorList>
            <person name="Kumar S."/>
            <person name="Bansal K."/>
            <person name="Kaur A."/>
            <person name="Patil P."/>
            <person name="Sharma S."/>
            <person name="Patil P.B."/>
        </authorList>
    </citation>
    <scope>NUCLEOTIDE SEQUENCE [LARGE SCALE GENOMIC DNA]</scope>
    <source>
        <strain evidence="2 3">DSM 17109</strain>
    </source>
</reference>
<dbReference type="NCBIfam" id="TIGR02532">
    <property type="entry name" value="IV_pilin_GFxxxE"/>
    <property type="match status" value="1"/>
</dbReference>
<dbReference type="PROSITE" id="PS00409">
    <property type="entry name" value="PROKAR_NTER_METHYL"/>
    <property type="match status" value="1"/>
</dbReference>
<dbReference type="SUPFAM" id="SSF54523">
    <property type="entry name" value="Pili subunits"/>
    <property type="match status" value="1"/>
</dbReference>
<organism evidence="2 3">
    <name type="scientific">Pseudoxanthomonas japonensis</name>
    <dbReference type="NCBI Taxonomy" id="69284"/>
    <lineage>
        <taxon>Bacteria</taxon>
        <taxon>Pseudomonadati</taxon>
        <taxon>Pseudomonadota</taxon>
        <taxon>Gammaproteobacteria</taxon>
        <taxon>Lysobacterales</taxon>
        <taxon>Lysobacteraceae</taxon>
        <taxon>Pseudoxanthomonas</taxon>
    </lineage>
</organism>
<dbReference type="Proteomes" id="UP000781710">
    <property type="component" value="Unassembled WGS sequence"/>
</dbReference>
<feature type="transmembrane region" description="Helical" evidence="1">
    <location>
        <begin position="12"/>
        <end position="38"/>
    </location>
</feature>